<evidence type="ECO:0000259" key="1">
    <source>
        <dbReference type="Pfam" id="PF13843"/>
    </source>
</evidence>
<dbReference type="Pfam" id="PF13843">
    <property type="entry name" value="DDE_Tnp_1_7"/>
    <property type="match status" value="1"/>
</dbReference>
<protein>
    <submittedName>
        <fullName evidence="2">PiggyBac transposable element-derived protein 4</fullName>
    </submittedName>
</protein>
<organism evidence="2 3">
    <name type="scientific">Elysia marginata</name>
    <dbReference type="NCBI Taxonomy" id="1093978"/>
    <lineage>
        <taxon>Eukaryota</taxon>
        <taxon>Metazoa</taxon>
        <taxon>Spiralia</taxon>
        <taxon>Lophotrochozoa</taxon>
        <taxon>Mollusca</taxon>
        <taxon>Gastropoda</taxon>
        <taxon>Heterobranchia</taxon>
        <taxon>Euthyneura</taxon>
        <taxon>Panpulmonata</taxon>
        <taxon>Sacoglossa</taxon>
        <taxon>Placobranchoidea</taxon>
        <taxon>Plakobranchidae</taxon>
        <taxon>Elysia</taxon>
    </lineage>
</organism>
<sequence length="115" mass="13294">MSFRTPFYGQMFARERFETLYSTRLHVGAPDAEGKNKTEPFNMLITQFNVALHRTNMSQWMRIEMVLGFKGRFAPKQYYAAKPKKHIKSFGLVDSSTGYVCNILTYFGANTSYDP</sequence>
<reference evidence="2 3" key="1">
    <citation type="journal article" date="2021" name="Elife">
        <title>Chloroplast acquisition without the gene transfer in kleptoplastic sea slugs, Plakobranchus ocellatus.</title>
        <authorList>
            <person name="Maeda T."/>
            <person name="Takahashi S."/>
            <person name="Yoshida T."/>
            <person name="Shimamura S."/>
            <person name="Takaki Y."/>
            <person name="Nagai Y."/>
            <person name="Toyoda A."/>
            <person name="Suzuki Y."/>
            <person name="Arimoto A."/>
            <person name="Ishii H."/>
            <person name="Satoh N."/>
            <person name="Nishiyama T."/>
            <person name="Hasebe M."/>
            <person name="Maruyama T."/>
            <person name="Minagawa J."/>
            <person name="Obokata J."/>
            <person name="Shigenobu S."/>
        </authorList>
    </citation>
    <scope>NUCLEOTIDE SEQUENCE [LARGE SCALE GENOMIC DNA]</scope>
</reference>
<evidence type="ECO:0000313" key="2">
    <source>
        <dbReference type="EMBL" id="GFR98905.1"/>
    </source>
</evidence>
<proteinExistence type="predicted"/>
<keyword evidence="3" id="KW-1185">Reference proteome</keyword>
<feature type="domain" description="PiggyBac transposable element-derived protein" evidence="1">
    <location>
        <begin position="3"/>
        <end position="111"/>
    </location>
</feature>
<gene>
    <name evidence="2" type="ORF">ElyMa_001031400</name>
</gene>
<dbReference type="Proteomes" id="UP000762676">
    <property type="component" value="Unassembled WGS sequence"/>
</dbReference>
<dbReference type="EMBL" id="BMAT01002094">
    <property type="protein sequence ID" value="GFR98905.1"/>
    <property type="molecule type" value="Genomic_DNA"/>
</dbReference>
<dbReference type="AlphaFoldDB" id="A0AAV4HN69"/>
<dbReference type="InterPro" id="IPR029526">
    <property type="entry name" value="PGBD"/>
</dbReference>
<accession>A0AAV4HN69</accession>
<name>A0AAV4HN69_9GAST</name>
<evidence type="ECO:0000313" key="3">
    <source>
        <dbReference type="Proteomes" id="UP000762676"/>
    </source>
</evidence>
<comment type="caution">
    <text evidence="2">The sequence shown here is derived from an EMBL/GenBank/DDBJ whole genome shotgun (WGS) entry which is preliminary data.</text>
</comment>